<keyword evidence="2" id="KW-0472">Membrane</keyword>
<proteinExistence type="predicted"/>
<name>A0A1Y2AFR7_9FUNG</name>
<accession>A0A1Y2AFR7</accession>
<dbReference type="EMBL" id="MCOG01000266">
    <property type="protein sequence ID" value="ORY21409.1"/>
    <property type="molecule type" value="Genomic_DNA"/>
</dbReference>
<evidence type="ECO:0008006" key="5">
    <source>
        <dbReference type="Google" id="ProtNLM"/>
    </source>
</evidence>
<dbReference type="SUPFAM" id="SSF52047">
    <property type="entry name" value="RNI-like"/>
    <property type="match status" value="1"/>
</dbReference>
<reference evidence="3 4" key="1">
    <citation type="submission" date="2016-08" db="EMBL/GenBank/DDBJ databases">
        <title>A Parts List for Fungal Cellulosomes Revealed by Comparative Genomics.</title>
        <authorList>
            <consortium name="DOE Joint Genome Institute"/>
            <person name="Haitjema C.H."/>
            <person name="Gilmore S.P."/>
            <person name="Henske J.K."/>
            <person name="Solomon K.V."/>
            <person name="De Groot R."/>
            <person name="Kuo A."/>
            <person name="Mondo S.J."/>
            <person name="Salamov A.A."/>
            <person name="Labutti K."/>
            <person name="Zhao Z."/>
            <person name="Chiniquy J."/>
            <person name="Barry K."/>
            <person name="Brewer H.M."/>
            <person name="Purvine S.O."/>
            <person name="Wright A.T."/>
            <person name="Boxma B."/>
            <person name="Van Alen T."/>
            <person name="Hackstein J.H."/>
            <person name="Baker S.E."/>
            <person name="Grigoriev I.V."/>
            <person name="O'Malley M.A."/>
        </authorList>
    </citation>
    <scope>NUCLEOTIDE SEQUENCE [LARGE SCALE GENOMIC DNA]</scope>
    <source>
        <strain evidence="3 4">G1</strain>
    </source>
</reference>
<feature type="transmembrane region" description="Helical" evidence="2">
    <location>
        <begin position="248"/>
        <end position="266"/>
    </location>
</feature>
<evidence type="ECO:0000313" key="3">
    <source>
        <dbReference type="EMBL" id="ORY21409.1"/>
    </source>
</evidence>
<dbReference type="Proteomes" id="UP000193920">
    <property type="component" value="Unassembled WGS sequence"/>
</dbReference>
<feature type="region of interest" description="Disordered" evidence="1">
    <location>
        <begin position="622"/>
        <end position="642"/>
    </location>
</feature>
<gene>
    <name evidence="3" type="ORF">LY90DRAFT_676295</name>
</gene>
<keyword evidence="2" id="KW-0812">Transmembrane</keyword>
<evidence type="ECO:0000256" key="2">
    <source>
        <dbReference type="SAM" id="Phobius"/>
    </source>
</evidence>
<organism evidence="3 4">
    <name type="scientific">Neocallimastix californiae</name>
    <dbReference type="NCBI Taxonomy" id="1754190"/>
    <lineage>
        <taxon>Eukaryota</taxon>
        <taxon>Fungi</taxon>
        <taxon>Fungi incertae sedis</taxon>
        <taxon>Chytridiomycota</taxon>
        <taxon>Chytridiomycota incertae sedis</taxon>
        <taxon>Neocallimastigomycetes</taxon>
        <taxon>Neocallimastigales</taxon>
        <taxon>Neocallimastigaceae</taxon>
        <taxon>Neocallimastix</taxon>
    </lineage>
</organism>
<keyword evidence="4" id="KW-1185">Reference proteome</keyword>
<keyword evidence="2" id="KW-1133">Transmembrane helix</keyword>
<sequence length="1152" mass="132629">MRFHFNIYIIFFISIINSLNFMLQISAKNNSNTAEKANPQHQNITGIKTQINSQLNTNNSTTYDDCRILYTVIEELSILKTHEIFKDFKITSPCCNLSSKYVLCDVNNSIYEVNLEGLSSSSIKFPCSIYNLPHLEYINLSNNPMNGNLDFLIKFTNLNELNVAGYNNFKGFINNKENISLKKCYKPCNEKFQSNYIPEYWPYPCVKNCLSSVNLETLEYIDLYSSVIIKNTIKDSKNYSSKLNTMDYILLSLFIAIILFYIIYFYRYLYKEKIKNNYFKSASSFTIPAPRSQNTFINTPNTKSDSHMYHPRVESIRTQTPINSLRKRSNNNSLNSNRDSIIKSSILPSMPESNITLNRKSLETQLYNSITDTTMDETMDNHDSIHISKSLYTSSYPAYPDDYTNLSRLSVESVKGSEITPIYYQEDLDEGKSVTSSYSKKKIIGDPNSGNDYDFENDKISISSTSTHFAMSDMNDTNDINERNVLIEINIPKPAPVYNTDMNQNSIIKSNASVLRSTESFKYIKELSKDNENYYYFEDDSCLMDNKEKLISDEKKAQNSNLFNEEIINGIDMISENFKVSEVKKEKIQSIIMNDESIKSSEAYLVDSELYYDQKKLLSNAYEDNNEDGDTSNKNYNDDVRKDKNKRDCINEKDNDDDEDVLAVDMDQKPIRLNSTNCNSKINLKYSLKKNKNCLSEEYLNETNPNNEYIKVMVIENADNDSISIEDSISSKDENNSKNIPDNTSYLGIKGINKKGNEFQSHEGLKKGINRDSYNMRNYYSKRDQMTPESSIKLIDSINKSRESNLNRNTLNTLNNKRISNLLRKSFQKSEKYSISIHNLVNNEHEKENINIDNNQIINQLPPIELSNDVLNSLLNGHDDSEHTYYNRKNISETTLPKYMDNENISFNCSSHSTLSVIKRNNSSSVYDYTNNKSPYENNYRQLRKLRLSSIKRRPSIPNKNIYIKTIVDSNASINNSVNLDNDSTQSIYEEHYNVGDDVGNSDESCSPSSSSGVGSVKDELFPKSEIDLYRSNSNPVPRKKIFYIHRTLSSVDYSSSRKYIMELSKKHSNKSTENSLYYEEGTINFFSPELEEQEKNRNLIPASLLNYSSDNDNILSSLSLNPSINKGNDNKNKITFINNTINRNIKTKENK</sequence>
<evidence type="ECO:0000256" key="1">
    <source>
        <dbReference type="SAM" id="MobiDB-lite"/>
    </source>
</evidence>
<comment type="caution">
    <text evidence="3">The sequence shown here is derived from an EMBL/GenBank/DDBJ whole genome shotgun (WGS) entry which is preliminary data.</text>
</comment>
<dbReference type="OrthoDB" id="2153487at2759"/>
<evidence type="ECO:0000313" key="4">
    <source>
        <dbReference type="Proteomes" id="UP000193920"/>
    </source>
</evidence>
<protein>
    <recommendedName>
        <fullName evidence="5">L domain-like protein</fullName>
    </recommendedName>
</protein>
<dbReference type="AlphaFoldDB" id="A0A1Y2AFR7"/>
<feature type="transmembrane region" description="Helical" evidence="2">
    <location>
        <begin position="6"/>
        <end position="23"/>
    </location>
</feature>